<dbReference type="Gene3D" id="3.40.50.1820">
    <property type="entry name" value="alpha/beta hydrolase"/>
    <property type="match status" value="1"/>
</dbReference>
<gene>
    <name evidence="4" type="ORF">UFOPK2766_00091</name>
</gene>
<dbReference type="Pfam" id="PF02129">
    <property type="entry name" value="Peptidase_S15"/>
    <property type="match status" value="1"/>
</dbReference>
<evidence type="ECO:0000256" key="2">
    <source>
        <dbReference type="SAM" id="MobiDB-lite"/>
    </source>
</evidence>
<evidence type="ECO:0000259" key="3">
    <source>
        <dbReference type="SMART" id="SM00939"/>
    </source>
</evidence>
<dbReference type="PANTHER" id="PTHR22946:SF9">
    <property type="entry name" value="POLYKETIDE TRANSFERASE AF380"/>
    <property type="match status" value="1"/>
</dbReference>
<dbReference type="InterPro" id="IPR050261">
    <property type="entry name" value="FrsA_esterase"/>
</dbReference>
<keyword evidence="1" id="KW-0378">Hydrolase</keyword>
<accession>A0A6J6RXM2</accession>
<dbReference type="AlphaFoldDB" id="A0A6J6RXM2"/>
<feature type="domain" description="Xaa-Pro dipeptidyl-peptidase C-terminal" evidence="3">
    <location>
        <begin position="355"/>
        <end position="559"/>
    </location>
</feature>
<evidence type="ECO:0000313" key="4">
    <source>
        <dbReference type="EMBL" id="CAB4727490.1"/>
    </source>
</evidence>
<dbReference type="InterPro" id="IPR029058">
    <property type="entry name" value="AB_hydrolase_fold"/>
</dbReference>
<dbReference type="GO" id="GO:0008239">
    <property type="term" value="F:dipeptidyl-peptidase activity"/>
    <property type="evidence" value="ECO:0007669"/>
    <property type="project" value="InterPro"/>
</dbReference>
<protein>
    <submittedName>
        <fullName evidence="4">Unannotated protein</fullName>
    </submittedName>
</protein>
<dbReference type="SMART" id="SM00939">
    <property type="entry name" value="PepX_C"/>
    <property type="match status" value="1"/>
</dbReference>
<dbReference type="SUPFAM" id="SSF53474">
    <property type="entry name" value="alpha/beta-Hydrolases"/>
    <property type="match status" value="1"/>
</dbReference>
<dbReference type="PANTHER" id="PTHR22946">
    <property type="entry name" value="DIENELACTONE HYDROLASE DOMAIN-CONTAINING PROTEIN-RELATED"/>
    <property type="match status" value="1"/>
</dbReference>
<dbReference type="InterPro" id="IPR013736">
    <property type="entry name" value="Xaa-Pro_dipept_C"/>
</dbReference>
<dbReference type="InterPro" id="IPR000383">
    <property type="entry name" value="Xaa-Pro-like_dom"/>
</dbReference>
<feature type="region of interest" description="Disordered" evidence="2">
    <location>
        <begin position="39"/>
        <end position="64"/>
    </location>
</feature>
<dbReference type="GO" id="GO:0016788">
    <property type="term" value="F:hydrolase activity, acting on ester bonds"/>
    <property type="evidence" value="ECO:0007669"/>
    <property type="project" value="UniProtKB-ARBA"/>
</dbReference>
<name>A0A6J6RXM2_9ZZZZ</name>
<reference evidence="4" key="1">
    <citation type="submission" date="2020-05" db="EMBL/GenBank/DDBJ databases">
        <authorList>
            <person name="Chiriac C."/>
            <person name="Salcher M."/>
            <person name="Ghai R."/>
            <person name="Kavagutti S V."/>
        </authorList>
    </citation>
    <scope>NUCLEOTIDE SEQUENCE</scope>
</reference>
<dbReference type="EMBL" id="CAEZYU010000002">
    <property type="protein sequence ID" value="CAB4727490.1"/>
    <property type="molecule type" value="Genomic_DNA"/>
</dbReference>
<evidence type="ECO:0000256" key="1">
    <source>
        <dbReference type="ARBA" id="ARBA00022801"/>
    </source>
</evidence>
<sequence length="568" mass="58256">MARGSTRSTSRALFLAAFAALVTSGLICASCSSSSDSATAASSRPAQSAAPEQSVPDQADCAPPANTTQLQVRAVAGSASDIDLLSFDGTVIRGHWFPLESATAQDPAPTVLMGPGWSLAGDTAVDAVGILGVVGIATLRDAGYNVLTWDPRGFGESTGVAQVNSKDFEARDVSQLLDWVATQPAAELDAERNPRVGMVGGSYGGGIQLVTAATDCRVDAIVPVIAWNSLKSSLFRAETVKSGWAGILSDSSSSDSVDPHVQHAQDSALATGTLDAEDQAWFIARGPAELVNQITAPTLIVQGTVDTLFTLGEGITNYNILTKNGVPVSMLWYCDGHGVCLTDPGDPERVSRAVIAWLDRYVGEDESVVTGDGFDIIDQDGLRYTSTRYEVAAGTPLTASGSGTLGLSAAGGSGPVVIPDGKGSALSGLVESITPAVAQNAVNVPLQVQGGPHLVVGAPELTLSYSGTNGTGQRPTRVFAQLVDSSSGLVIGNQVTPIAVTLDGAAHKVSVPLEVIAFAAKAGSTLTLQIVATTVAYAEPQFGGQIDFDSIELSLPVMAPGQMTKTAT</sequence>
<feature type="compositionally biased region" description="Low complexity" evidence="2">
    <location>
        <begin position="39"/>
        <end position="54"/>
    </location>
</feature>
<organism evidence="4">
    <name type="scientific">freshwater metagenome</name>
    <dbReference type="NCBI Taxonomy" id="449393"/>
    <lineage>
        <taxon>unclassified sequences</taxon>
        <taxon>metagenomes</taxon>
        <taxon>ecological metagenomes</taxon>
    </lineage>
</organism>
<proteinExistence type="predicted"/>